<feature type="signal peptide" evidence="1">
    <location>
        <begin position="1"/>
        <end position="22"/>
    </location>
</feature>
<dbReference type="GO" id="GO:0004497">
    <property type="term" value="F:monooxygenase activity"/>
    <property type="evidence" value="ECO:0007669"/>
    <property type="project" value="UniProtKB-KW"/>
</dbReference>
<dbReference type="EMBL" id="JAKRRX010000112">
    <property type="protein sequence ID" value="MCW8335413.1"/>
    <property type="molecule type" value="Genomic_DNA"/>
</dbReference>
<evidence type="ECO:0000313" key="3">
    <source>
        <dbReference type="EMBL" id="MCW8335413.1"/>
    </source>
</evidence>
<name>A0A9X3HT77_9VIBR</name>
<sequence length="120" mass="13725">MKTMTNIMITLALCFFSFFASAKVILINTFSVPNNKVEETIAYWEVARDFLIEQPGYVSTKLHRSLKPDATYQLINVAEWESVESFQAAIIGMRKEFKAKRIGKPEGVEADPNLYEVIRD</sequence>
<dbReference type="InterPro" id="IPR007138">
    <property type="entry name" value="ABM_dom"/>
</dbReference>
<evidence type="ECO:0000313" key="4">
    <source>
        <dbReference type="Proteomes" id="UP001155586"/>
    </source>
</evidence>
<protein>
    <submittedName>
        <fullName evidence="3">Antibiotic biosynthesis monooxygenase</fullName>
    </submittedName>
</protein>
<reference evidence="3" key="1">
    <citation type="submission" date="2022-02" db="EMBL/GenBank/DDBJ databases">
        <title>Vibrio sp. nov., a new bacterium isolated from Bohai sea, China.</title>
        <authorList>
            <person name="Yuan Y."/>
        </authorList>
    </citation>
    <scope>NUCLEOTIDE SEQUENCE</scope>
    <source>
        <strain evidence="3">DBSS07</strain>
    </source>
</reference>
<keyword evidence="4" id="KW-1185">Reference proteome</keyword>
<comment type="caution">
    <text evidence="3">The sequence shown here is derived from an EMBL/GenBank/DDBJ whole genome shotgun (WGS) entry which is preliminary data.</text>
</comment>
<dbReference type="AlphaFoldDB" id="A0A9X3HT77"/>
<accession>A0A9X3HT77</accession>
<proteinExistence type="predicted"/>
<keyword evidence="3" id="KW-0560">Oxidoreductase</keyword>
<dbReference type="InterPro" id="IPR011008">
    <property type="entry name" value="Dimeric_a/b-barrel"/>
</dbReference>
<feature type="chain" id="PRO_5041000917" evidence="1">
    <location>
        <begin position="23"/>
        <end position="120"/>
    </location>
</feature>
<keyword evidence="3" id="KW-0503">Monooxygenase</keyword>
<dbReference type="Gene3D" id="3.30.70.100">
    <property type="match status" value="1"/>
</dbReference>
<feature type="domain" description="ABM" evidence="2">
    <location>
        <begin position="24"/>
        <end position="88"/>
    </location>
</feature>
<dbReference type="Proteomes" id="UP001155586">
    <property type="component" value="Unassembled WGS sequence"/>
</dbReference>
<dbReference type="SUPFAM" id="SSF54909">
    <property type="entry name" value="Dimeric alpha+beta barrel"/>
    <property type="match status" value="1"/>
</dbReference>
<keyword evidence="1" id="KW-0732">Signal</keyword>
<gene>
    <name evidence="3" type="ORF">MD483_16470</name>
</gene>
<evidence type="ECO:0000259" key="2">
    <source>
        <dbReference type="Pfam" id="PF03992"/>
    </source>
</evidence>
<dbReference type="RefSeq" id="WP_265688594.1">
    <property type="nucleotide sequence ID" value="NZ_JAKRRX010000112.1"/>
</dbReference>
<evidence type="ECO:0000256" key="1">
    <source>
        <dbReference type="SAM" id="SignalP"/>
    </source>
</evidence>
<organism evidence="3 4">
    <name type="scientific">Vibrio paucivorans</name>
    <dbReference type="NCBI Taxonomy" id="2829489"/>
    <lineage>
        <taxon>Bacteria</taxon>
        <taxon>Pseudomonadati</taxon>
        <taxon>Pseudomonadota</taxon>
        <taxon>Gammaproteobacteria</taxon>
        <taxon>Vibrionales</taxon>
        <taxon>Vibrionaceae</taxon>
        <taxon>Vibrio</taxon>
    </lineage>
</organism>
<dbReference type="Pfam" id="PF03992">
    <property type="entry name" value="ABM"/>
    <property type="match status" value="1"/>
</dbReference>